<dbReference type="InterPro" id="IPR016266">
    <property type="entry name" value="POLE2"/>
</dbReference>
<feature type="domain" description="DNA polymerase alpha/delta/epsilon subunit B" evidence="7">
    <location>
        <begin position="297"/>
        <end position="506"/>
    </location>
</feature>
<dbReference type="Pfam" id="PF04042">
    <property type="entry name" value="DNA_pol_E_B"/>
    <property type="match status" value="1"/>
</dbReference>
<keyword evidence="4 6" id="KW-0238">DNA-binding</keyword>
<evidence type="ECO:0000256" key="1">
    <source>
        <dbReference type="ARBA" id="ARBA00004123"/>
    </source>
</evidence>
<keyword evidence="5 6" id="KW-0539">Nucleus</keyword>
<reference evidence="8" key="1">
    <citation type="submission" date="2021-01" db="EMBL/GenBank/DDBJ databases">
        <authorList>
            <person name="Corre E."/>
            <person name="Pelletier E."/>
            <person name="Niang G."/>
            <person name="Scheremetjew M."/>
            <person name="Finn R."/>
            <person name="Kale V."/>
            <person name="Holt S."/>
            <person name="Cochrane G."/>
            <person name="Meng A."/>
            <person name="Brown T."/>
            <person name="Cohen L."/>
        </authorList>
    </citation>
    <scope>NUCLEOTIDE SEQUENCE</scope>
    <source>
        <strain evidence="8">Isolate 1302-5</strain>
    </source>
</reference>
<dbReference type="GO" id="GO:0006261">
    <property type="term" value="P:DNA-templated DNA replication"/>
    <property type="evidence" value="ECO:0007669"/>
    <property type="project" value="InterPro"/>
</dbReference>
<gene>
    <name evidence="8" type="ORF">OAUR00152_LOCUS7504</name>
</gene>
<dbReference type="PANTHER" id="PTHR12708:SF0">
    <property type="entry name" value="DNA POLYMERASE EPSILON SUBUNIT 2"/>
    <property type="match status" value="1"/>
</dbReference>
<accession>A0A7S4I565</accession>
<dbReference type="GO" id="GO:0008622">
    <property type="term" value="C:epsilon DNA polymerase complex"/>
    <property type="evidence" value="ECO:0007669"/>
    <property type="project" value="UniProtKB-UniRule"/>
</dbReference>
<dbReference type="PIRSF" id="PIRSF000799">
    <property type="entry name" value="DNA_pol_eps_2"/>
    <property type="match status" value="1"/>
</dbReference>
<evidence type="ECO:0000256" key="2">
    <source>
        <dbReference type="ARBA" id="ARBA00009560"/>
    </source>
</evidence>
<comment type="function">
    <text evidence="6">Participates in DNA repair and in chromosomal DNA replication.</text>
</comment>
<dbReference type="GO" id="GO:0003677">
    <property type="term" value="F:DNA binding"/>
    <property type="evidence" value="ECO:0007669"/>
    <property type="project" value="UniProtKB-UniRule"/>
</dbReference>
<dbReference type="AlphaFoldDB" id="A0A7S4I565"/>
<evidence type="ECO:0000256" key="3">
    <source>
        <dbReference type="ARBA" id="ARBA00022705"/>
    </source>
</evidence>
<evidence type="ECO:0000256" key="6">
    <source>
        <dbReference type="PIRNR" id="PIRNR000799"/>
    </source>
</evidence>
<dbReference type="GO" id="GO:0042276">
    <property type="term" value="P:error-prone translesion synthesis"/>
    <property type="evidence" value="ECO:0007669"/>
    <property type="project" value="TreeGrafter"/>
</dbReference>
<evidence type="ECO:0000256" key="5">
    <source>
        <dbReference type="ARBA" id="ARBA00023242"/>
    </source>
</evidence>
<organism evidence="8">
    <name type="scientific">Odontella aurita</name>
    <dbReference type="NCBI Taxonomy" id="265563"/>
    <lineage>
        <taxon>Eukaryota</taxon>
        <taxon>Sar</taxon>
        <taxon>Stramenopiles</taxon>
        <taxon>Ochrophyta</taxon>
        <taxon>Bacillariophyta</taxon>
        <taxon>Mediophyceae</taxon>
        <taxon>Biddulphiophycidae</taxon>
        <taxon>Eupodiscales</taxon>
        <taxon>Odontellaceae</taxon>
        <taxon>Odontella</taxon>
    </lineage>
</organism>
<dbReference type="PANTHER" id="PTHR12708">
    <property type="entry name" value="DNA POLYMERASE EPSILON SUBUNIT B"/>
    <property type="match status" value="1"/>
</dbReference>
<name>A0A7S4I565_9STRA</name>
<evidence type="ECO:0000259" key="7">
    <source>
        <dbReference type="Pfam" id="PF04042"/>
    </source>
</evidence>
<evidence type="ECO:0000313" key="8">
    <source>
        <dbReference type="EMBL" id="CAE2218762.1"/>
    </source>
</evidence>
<evidence type="ECO:0000256" key="4">
    <source>
        <dbReference type="ARBA" id="ARBA00023125"/>
    </source>
</evidence>
<dbReference type="EMBL" id="HBKQ01011168">
    <property type="protein sequence ID" value="CAE2218762.1"/>
    <property type="molecule type" value="Transcribed_RNA"/>
</dbReference>
<proteinExistence type="inferred from homology"/>
<comment type="subcellular location">
    <subcellularLocation>
        <location evidence="1 6">Nucleus</location>
    </subcellularLocation>
</comment>
<dbReference type="Gene3D" id="3.60.21.50">
    <property type="match status" value="1"/>
</dbReference>
<protein>
    <recommendedName>
        <fullName evidence="6">DNA polymerase epsilon subunit</fullName>
    </recommendedName>
    <alternativeName>
        <fullName evidence="6">DNA polymerase II subunit 2</fullName>
    </alternativeName>
</protein>
<dbReference type="InterPro" id="IPR007185">
    <property type="entry name" value="DNA_pol_a/d/e_bsu"/>
</dbReference>
<comment type="similarity">
    <text evidence="2 6">Belongs to the DNA polymerase epsilon subunit B family.</text>
</comment>
<sequence>MNSQYQNRRRVARAFKMRGLAVQASALDAMLNVLKRESPHTAQETLHMILDEIKERMMSSSNTSQLSQLVVTKRLLSDVVADMSRDGGDFTDEAVQLLDAFQMPRLAYDSMRKQFTLMTDSSEERSLFAEAPHKADMYAQRYGLIQQRILRQDLFRPRLVTADGRRSDESNATHVLTPVESLLGQSGLKFLLGMIVQVEEGRYYLEDTTAQVPMDLTGAEILTDGFITENCIVLVEGEMVDGIFQVVRMGHPIIETRQDALDAIGLQNTDIFNSMSSLAEQEKMREQEIRHGQDGEFVILSDLHLDNPVVFEKLEKMFDAYQDLTPLPIFVFMGNFSSKPLTSAREGPKMMVSYFEELANLIGQYPKLAKEGRFIFVPGPNDPGMGSVLPRPPIPAFFTGAIRSKVPHANFVSNPCRMRYFSQEIVFCRQDIVNKLRRNALISPSNGDIDKEDEQRPVQHALKSMLDQGHLSPLPQSFSPICWQYDHALRLYPLPNALIVGDRVKQCYESYAECDAVNPGSFPSDFSFVVYRPVGECNGDEIKSDVEFSQIG</sequence>
<keyword evidence="3 6" id="KW-0235">DNA replication</keyword>
<dbReference type="Gene3D" id="1.10.8.60">
    <property type="match status" value="1"/>
</dbReference>